<evidence type="ECO:0000313" key="2">
    <source>
        <dbReference type="EMBL" id="CAH2054583.1"/>
    </source>
</evidence>
<feature type="region of interest" description="Disordered" evidence="1">
    <location>
        <begin position="45"/>
        <end position="69"/>
    </location>
</feature>
<protein>
    <submittedName>
        <fullName evidence="2">Uncharacterized protein</fullName>
    </submittedName>
</protein>
<feature type="non-terminal residue" evidence="2">
    <location>
        <position position="69"/>
    </location>
</feature>
<accession>A0ABN8IJY8</accession>
<gene>
    <name evidence="2" type="ORF">IPOD504_LOCUS8690</name>
</gene>
<dbReference type="Proteomes" id="UP000837857">
    <property type="component" value="Chromosome 21"/>
</dbReference>
<dbReference type="EMBL" id="OW152833">
    <property type="protein sequence ID" value="CAH2054583.1"/>
    <property type="molecule type" value="Genomic_DNA"/>
</dbReference>
<organism evidence="2 3">
    <name type="scientific">Iphiclides podalirius</name>
    <name type="common">scarce swallowtail</name>
    <dbReference type="NCBI Taxonomy" id="110791"/>
    <lineage>
        <taxon>Eukaryota</taxon>
        <taxon>Metazoa</taxon>
        <taxon>Ecdysozoa</taxon>
        <taxon>Arthropoda</taxon>
        <taxon>Hexapoda</taxon>
        <taxon>Insecta</taxon>
        <taxon>Pterygota</taxon>
        <taxon>Neoptera</taxon>
        <taxon>Endopterygota</taxon>
        <taxon>Lepidoptera</taxon>
        <taxon>Glossata</taxon>
        <taxon>Ditrysia</taxon>
        <taxon>Papilionoidea</taxon>
        <taxon>Papilionidae</taxon>
        <taxon>Papilioninae</taxon>
        <taxon>Iphiclides</taxon>
    </lineage>
</organism>
<sequence>MLELGVGGHGVFSGIEGVGLSNTEASTARKRALSLLNHKTCVHSGGRQLTGRARPVPSLKSMQLPSARA</sequence>
<evidence type="ECO:0000256" key="1">
    <source>
        <dbReference type="SAM" id="MobiDB-lite"/>
    </source>
</evidence>
<keyword evidence="3" id="KW-1185">Reference proteome</keyword>
<proteinExistence type="predicted"/>
<feature type="compositionally biased region" description="Polar residues" evidence="1">
    <location>
        <begin position="60"/>
        <end position="69"/>
    </location>
</feature>
<reference evidence="2" key="1">
    <citation type="submission" date="2022-03" db="EMBL/GenBank/DDBJ databases">
        <authorList>
            <person name="Martin H S."/>
        </authorList>
    </citation>
    <scope>NUCLEOTIDE SEQUENCE</scope>
</reference>
<name>A0ABN8IJY8_9NEOP</name>
<evidence type="ECO:0000313" key="3">
    <source>
        <dbReference type="Proteomes" id="UP000837857"/>
    </source>
</evidence>